<feature type="compositionally biased region" description="Low complexity" evidence="1">
    <location>
        <begin position="989"/>
        <end position="999"/>
    </location>
</feature>
<dbReference type="InterPro" id="IPR000904">
    <property type="entry name" value="Sec7_dom"/>
</dbReference>
<evidence type="ECO:0000256" key="1">
    <source>
        <dbReference type="SAM" id="MobiDB-lite"/>
    </source>
</evidence>
<dbReference type="Pfam" id="PF01369">
    <property type="entry name" value="Sec7"/>
    <property type="match status" value="1"/>
</dbReference>
<feature type="domain" description="SEC7" evidence="2">
    <location>
        <begin position="406"/>
        <end position="563"/>
    </location>
</feature>
<reference evidence="3" key="1">
    <citation type="submission" date="2022-03" db="EMBL/GenBank/DDBJ databases">
        <title>Draft genome sequence of Aduncisulcus paluster, a free-living microaerophilic Fornicata.</title>
        <authorList>
            <person name="Yuyama I."/>
            <person name="Kume K."/>
            <person name="Tamura T."/>
            <person name="Inagaki Y."/>
            <person name="Hashimoto T."/>
        </authorList>
    </citation>
    <scope>NUCLEOTIDE SEQUENCE</scope>
    <source>
        <strain evidence="3">NY0171</strain>
    </source>
</reference>
<feature type="compositionally biased region" description="Low complexity" evidence="1">
    <location>
        <begin position="351"/>
        <end position="364"/>
    </location>
</feature>
<feature type="compositionally biased region" description="Basic and acidic residues" evidence="1">
    <location>
        <begin position="950"/>
        <end position="977"/>
    </location>
</feature>
<dbReference type="Proteomes" id="UP001057375">
    <property type="component" value="Unassembled WGS sequence"/>
</dbReference>
<feature type="region of interest" description="Disordered" evidence="1">
    <location>
        <begin position="899"/>
        <end position="999"/>
    </location>
</feature>
<feature type="region of interest" description="Disordered" evidence="1">
    <location>
        <begin position="40"/>
        <end position="77"/>
    </location>
</feature>
<sequence>ADDEYCLVSSVDDDAIRVRVRAYALKLVLKGMTVFGREKRKEMEQQKAQLKEKSETNSSSEKKEDESEKKEVVENVKLPESSAPTHNYIVQPLLPFPVSLPLSLIDSLLPRLSAASSTSESCCVLCVSIIEEFVLQLRQCEYEPVDGQGTYSYDRGEVDEGEDCISGGWKVSHAILARVCVAITCIIFPPLLTLASADKGTFLTSVPPSDYLREQVYSLCERKEPMNGICLPFSSYRDSPSVVDARFHCTFLWPLSSVMRTRVAMSIMSSFERLLSIRSQHGDIPIAVSAMLLSADSQCGMVNVCMSLCRVLGRLSAPHVVTEALCLCGIRTLGLLLGGAKCVYDKFYSSNSPPSTLTSPTQTTDGYHTSGRSQPDVFTQKRVLWETLRRLVAKEIKGAEFAPFLGDSPEEVGRMAACCPIIPASCLFAILAKDKKAKTAMHFYSSIMRGCIETPGGSLTLIQAFRHCMCRAQLNGEGQAIERVSEKIARAVAMNVHPKDPTHEKPDEFVLEENTDEDVLGRPNTLPSSDAVYVLIMALIMVQSMSTGTKKITLHDFKSMLSASEHFWEYSEPGLDAAHKCLSLHTFVLSSPAARVAGLGLGTLAAVPANLLPTTHQSVAASAAEGMLLECRICSLNSPSKWYDAACAARGVSLTCAASLHGVCRCVYNVCNDLTRPGIGVFLQCVWDAADQIFGRRAAFLRDRVCISFLLGFFARIAHSDPSIEHILLRDSINQQCVVTSCFVRAASMCKTMSVQGWEEMCVAMALCLVCGYVDKNAMGVLGDLEETAGSGSRDGLFNMMSSSGSNGSTLGIASTSHGDEPPLSKGMQSKVPDTPSKSSAMSLTTSSKHPPLPSLTASLQLFLMRAVGVRGKEEVKRMSEGLVRCVLCVCEEKKIEPKLPKSPKEDDADSAVKTDRGSVDLKDKSTISASGIVTPPQTPTPSTDGTSAGKEETNHKEEDGKSQELHDEGEKADDTISVHSSTVIRPNKPAASPSSKSGSSFATALLPRILRPSAHSVVMSLLPFGYVGAEALCVALKGHVSDDNTTVHTGVKGKGRALATKALLFLSRLSLSVPNAHSNCSILAQVCEYIGVVCEYGEVEGIYDLLERLVSLLPPLTEKPESTETKASDTDTTVDSHDKSVDSCDFSTILSLRTKLWKYILSLISQHNPAYMSRLLDLLFKQDLLSSMSSPLVLKCMQESASFHRETFLISRLNVTSDEWMERIEICGINFVPSIEDVSSLPVSVVAYPLQQSQAWTYVSWYAHSLLEKRVKHTSMTSMEDGQVLKFPVVVSLFDPDLPSLKPCAPLPTSSMVSTSFTCHISPSLYPPLSLLTQLACHGHIRSLEYVRSSLLKIPAEWKRRTDGSSVIVGMDLKVALFSLQYVAWPVLLVASASPSFTAKHTRIVTQIVGDTTQLFSQILDKLCSVESCVATTVDQERVLLCQIIGVQLIVLLREIANTASDGDLQTLCIQKAAILALIGGERMEEPMGTDGDDDQLVPWLFSIPGCEENLREVLGV</sequence>
<dbReference type="EMBL" id="BQXS01012303">
    <property type="protein sequence ID" value="GKT21183.1"/>
    <property type="molecule type" value="Genomic_DNA"/>
</dbReference>
<accession>A0ABQ5JXB0</accession>
<dbReference type="SUPFAM" id="SSF48425">
    <property type="entry name" value="Sec7 domain"/>
    <property type="match status" value="1"/>
</dbReference>
<feature type="compositionally biased region" description="Basic and acidic residues" evidence="1">
    <location>
        <begin position="899"/>
        <end position="926"/>
    </location>
</feature>
<dbReference type="InterPro" id="IPR023394">
    <property type="entry name" value="Sec7_C_sf"/>
</dbReference>
<feature type="compositionally biased region" description="Basic and acidic residues" evidence="1">
    <location>
        <begin position="40"/>
        <end position="74"/>
    </location>
</feature>
<organism evidence="3 4">
    <name type="scientific">Aduncisulcus paluster</name>
    <dbReference type="NCBI Taxonomy" id="2918883"/>
    <lineage>
        <taxon>Eukaryota</taxon>
        <taxon>Metamonada</taxon>
        <taxon>Carpediemonas-like organisms</taxon>
        <taxon>Aduncisulcus</taxon>
    </lineage>
</organism>
<dbReference type="Gene3D" id="1.10.1000.11">
    <property type="entry name" value="Arf Nucleotide-binding Site Opener,domain 2"/>
    <property type="match status" value="1"/>
</dbReference>
<feature type="region of interest" description="Disordered" evidence="1">
    <location>
        <begin position="351"/>
        <end position="374"/>
    </location>
</feature>
<proteinExistence type="predicted"/>
<feature type="region of interest" description="Disordered" evidence="1">
    <location>
        <begin position="808"/>
        <end position="853"/>
    </location>
</feature>
<evidence type="ECO:0000313" key="3">
    <source>
        <dbReference type="EMBL" id="GKT21183.1"/>
    </source>
</evidence>
<keyword evidence="4" id="KW-1185">Reference proteome</keyword>
<feature type="compositionally biased region" description="Polar residues" evidence="1">
    <location>
        <begin position="365"/>
        <end position="374"/>
    </location>
</feature>
<evidence type="ECO:0000313" key="4">
    <source>
        <dbReference type="Proteomes" id="UP001057375"/>
    </source>
</evidence>
<name>A0ABQ5JXB0_9EUKA</name>
<gene>
    <name evidence="3" type="ORF">ADUPG1_011827</name>
</gene>
<protein>
    <recommendedName>
        <fullName evidence="2">SEC7 domain-containing protein</fullName>
    </recommendedName>
</protein>
<dbReference type="InterPro" id="IPR035999">
    <property type="entry name" value="Sec7_dom_sf"/>
</dbReference>
<feature type="non-terminal residue" evidence="3">
    <location>
        <position position="1"/>
    </location>
</feature>
<feature type="compositionally biased region" description="Low complexity" evidence="1">
    <location>
        <begin position="837"/>
        <end position="849"/>
    </location>
</feature>
<comment type="caution">
    <text evidence="3">The sequence shown here is derived from an EMBL/GenBank/DDBJ whole genome shotgun (WGS) entry which is preliminary data.</text>
</comment>
<evidence type="ECO:0000259" key="2">
    <source>
        <dbReference type="Pfam" id="PF01369"/>
    </source>
</evidence>